<keyword evidence="3" id="KW-1185">Reference proteome</keyword>
<dbReference type="Proteomes" id="UP000187608">
    <property type="component" value="Unassembled WGS sequence"/>
</dbReference>
<sequence length="48" mass="5431">MLWTIIIILLILWLIGFVIDLGAIIHLLVIAAIVLIVIRLIQMVIGKR</sequence>
<proteinExistence type="predicted"/>
<name>A0A1N7IWD8_9BACI</name>
<keyword evidence="1" id="KW-0812">Transmembrane</keyword>
<evidence type="ECO:0000313" key="3">
    <source>
        <dbReference type="Proteomes" id="UP000187608"/>
    </source>
</evidence>
<protein>
    <recommendedName>
        <fullName evidence="4">Lmo0937 family membrane protein</fullName>
    </recommendedName>
</protein>
<evidence type="ECO:0008006" key="4">
    <source>
        <dbReference type="Google" id="ProtNLM"/>
    </source>
</evidence>
<reference evidence="3" key="1">
    <citation type="submission" date="2017-01" db="EMBL/GenBank/DDBJ databases">
        <authorList>
            <person name="Varghese N."/>
            <person name="Submissions S."/>
        </authorList>
    </citation>
    <scope>NUCLEOTIDE SEQUENCE [LARGE SCALE GENOMIC DNA]</scope>
    <source>
        <strain evidence="3">DSM 23127</strain>
    </source>
</reference>
<keyword evidence="1" id="KW-1133">Transmembrane helix</keyword>
<dbReference type="EMBL" id="FTOC01000002">
    <property type="protein sequence ID" value="SIS41316.1"/>
    <property type="molecule type" value="Genomic_DNA"/>
</dbReference>
<dbReference type="InterPro" id="IPR043727">
    <property type="entry name" value="Lmo0937-like"/>
</dbReference>
<dbReference type="AlphaFoldDB" id="A0A1N7IWD8"/>
<accession>A0A1N7IWD8</accession>
<dbReference type="RefSeq" id="WP_143525647.1">
    <property type="nucleotide sequence ID" value="NZ_FTOC01000002.1"/>
</dbReference>
<organism evidence="2 3">
    <name type="scientific">Salimicrobium flavidum</name>
    <dbReference type="NCBI Taxonomy" id="570947"/>
    <lineage>
        <taxon>Bacteria</taxon>
        <taxon>Bacillati</taxon>
        <taxon>Bacillota</taxon>
        <taxon>Bacilli</taxon>
        <taxon>Bacillales</taxon>
        <taxon>Bacillaceae</taxon>
        <taxon>Salimicrobium</taxon>
    </lineage>
</organism>
<evidence type="ECO:0000256" key="1">
    <source>
        <dbReference type="SAM" id="Phobius"/>
    </source>
</evidence>
<dbReference type="Pfam" id="PF18919">
    <property type="entry name" value="DUF5670"/>
    <property type="match status" value="1"/>
</dbReference>
<evidence type="ECO:0000313" key="2">
    <source>
        <dbReference type="EMBL" id="SIS41316.1"/>
    </source>
</evidence>
<feature type="transmembrane region" description="Helical" evidence="1">
    <location>
        <begin position="6"/>
        <end position="38"/>
    </location>
</feature>
<dbReference type="NCBIfam" id="NF033488">
    <property type="entry name" value="lmo0937_fam_TM"/>
    <property type="match status" value="1"/>
</dbReference>
<keyword evidence="1" id="KW-0472">Membrane</keyword>
<gene>
    <name evidence="2" type="ORF">SAMN05421687_102341</name>
</gene>